<keyword evidence="2" id="KW-1185">Reference proteome</keyword>
<dbReference type="STRING" id="1125847.NT26_1067"/>
<dbReference type="AlphaFoldDB" id="L0NDA8"/>
<dbReference type="Proteomes" id="UP000010792">
    <property type="component" value="Chromosome"/>
</dbReference>
<sequence>MLHAHELSIEEGRVKRVLTFGLPPGQNDRNDDLEASLEALAEKATLDLALAIFQFHAIDRVIQVGKFPLFDCRAAQCASHLPD</sequence>
<accession>L0NDA8</accession>
<name>L0NDA8_9HYPH</name>
<reference evidence="1 2" key="1">
    <citation type="journal article" date="2013" name="Genome Biol. Evol.">
        <title>Life in an arsenic-containing gold mine: genome and physiology of the autotrophic arsenite-oxidizing bacterium rhizobium sp. NT-26.</title>
        <authorList>
            <person name="Andres J."/>
            <person name="Arsene-Ploetze F."/>
            <person name="Barbe V."/>
            <person name="Brochier-Armanet C."/>
            <person name="Cleiss-Arnold J."/>
            <person name="Coppee J.Y."/>
            <person name="Dillies M.A."/>
            <person name="Geist"/>
            <person name="L"/>
            <person name="Joublin A."/>
            <person name="Koechler S."/>
            <person name="Lassalle F."/>
            <person name="Marchal M."/>
            <person name="Medigue C."/>
            <person name="Muller D."/>
            <person name="Nesme X."/>
            <person name="Plewniak F."/>
            <person name="Proux C."/>
            <person name="Ramirez-Bahena M.H."/>
            <person name="Schenowitz C."/>
            <person name="Sismeiro O."/>
            <person name="Vallenet D."/>
            <person name="Santini J.M."/>
            <person name="Bertin P.N."/>
        </authorList>
    </citation>
    <scope>NUCLEOTIDE SEQUENCE [LARGE SCALE GENOMIC DNA]</scope>
    <source>
        <strain evidence="1 2">NT-26</strain>
    </source>
</reference>
<dbReference type="EMBL" id="FO082820">
    <property type="protein sequence ID" value="CCF18791.1"/>
    <property type="molecule type" value="Genomic_DNA"/>
</dbReference>
<organism evidence="1 2">
    <name type="scientific">Pseudorhizobium banfieldiae</name>
    <dbReference type="NCBI Taxonomy" id="1125847"/>
    <lineage>
        <taxon>Bacteria</taxon>
        <taxon>Pseudomonadati</taxon>
        <taxon>Pseudomonadota</taxon>
        <taxon>Alphaproteobacteria</taxon>
        <taxon>Hyphomicrobiales</taxon>
        <taxon>Rhizobiaceae</taxon>
        <taxon>Rhizobium/Agrobacterium group</taxon>
        <taxon>Pseudorhizobium</taxon>
    </lineage>
</organism>
<dbReference type="KEGG" id="rht:NT26_1067"/>
<evidence type="ECO:0000313" key="2">
    <source>
        <dbReference type="Proteomes" id="UP000010792"/>
    </source>
</evidence>
<gene>
    <name evidence="1" type="ORF">NT26_1067</name>
</gene>
<evidence type="ECO:0000313" key="1">
    <source>
        <dbReference type="EMBL" id="CCF18791.1"/>
    </source>
</evidence>
<proteinExistence type="predicted"/>
<protein>
    <submittedName>
        <fullName evidence="1">Uncharacterized protein</fullName>
    </submittedName>
</protein>